<protein>
    <submittedName>
        <fullName evidence="2">Uncharacterized protein</fullName>
    </submittedName>
</protein>
<dbReference type="AlphaFoldDB" id="A0A1B6FZK4"/>
<name>A0A1B6FZK4_9HEMI</name>
<accession>A0A1B6FZK4</accession>
<evidence type="ECO:0000313" key="2">
    <source>
        <dbReference type="EMBL" id="JAS55612.1"/>
    </source>
</evidence>
<gene>
    <name evidence="2" type="ORF">g.11560</name>
</gene>
<feature type="compositionally biased region" description="Basic and acidic residues" evidence="1">
    <location>
        <begin position="15"/>
        <end position="29"/>
    </location>
</feature>
<proteinExistence type="predicted"/>
<dbReference type="EMBL" id="GECZ01014157">
    <property type="protein sequence ID" value="JAS55612.1"/>
    <property type="molecule type" value="Transcribed_RNA"/>
</dbReference>
<feature type="non-terminal residue" evidence="2">
    <location>
        <position position="1"/>
    </location>
</feature>
<feature type="non-terminal residue" evidence="2">
    <location>
        <position position="137"/>
    </location>
</feature>
<feature type="compositionally biased region" description="Polar residues" evidence="1">
    <location>
        <begin position="1"/>
        <end position="10"/>
    </location>
</feature>
<reference evidence="2" key="1">
    <citation type="submission" date="2015-11" db="EMBL/GenBank/DDBJ databases">
        <title>De novo transcriptome assembly of four potential Pierce s Disease insect vectors from Arizona vineyards.</title>
        <authorList>
            <person name="Tassone E.E."/>
        </authorList>
    </citation>
    <scope>NUCLEOTIDE SEQUENCE</scope>
</reference>
<feature type="region of interest" description="Disordered" evidence="1">
    <location>
        <begin position="79"/>
        <end position="101"/>
    </location>
</feature>
<sequence>DMIEVTVSTEETQDETFKDTKEHEESERSIEGKLLETESGAQIVVLESEVGSSLCICDPVTKTSNVILKEKILHSNRKFSKEPKIQETSRTERTSKKIYFNKHQPVSYDHVESKIKRNFHTSPFKASHKTTTAPDNA</sequence>
<feature type="region of interest" description="Disordered" evidence="1">
    <location>
        <begin position="1"/>
        <end position="29"/>
    </location>
</feature>
<organism evidence="2">
    <name type="scientific">Cuerna arida</name>
    <dbReference type="NCBI Taxonomy" id="1464854"/>
    <lineage>
        <taxon>Eukaryota</taxon>
        <taxon>Metazoa</taxon>
        <taxon>Ecdysozoa</taxon>
        <taxon>Arthropoda</taxon>
        <taxon>Hexapoda</taxon>
        <taxon>Insecta</taxon>
        <taxon>Pterygota</taxon>
        <taxon>Neoptera</taxon>
        <taxon>Paraneoptera</taxon>
        <taxon>Hemiptera</taxon>
        <taxon>Auchenorrhyncha</taxon>
        <taxon>Membracoidea</taxon>
        <taxon>Cicadellidae</taxon>
        <taxon>Cicadellinae</taxon>
        <taxon>Proconiini</taxon>
        <taxon>Cuerna</taxon>
    </lineage>
</organism>
<feature type="compositionally biased region" description="Basic and acidic residues" evidence="1">
    <location>
        <begin position="79"/>
        <end position="95"/>
    </location>
</feature>
<evidence type="ECO:0000256" key="1">
    <source>
        <dbReference type="SAM" id="MobiDB-lite"/>
    </source>
</evidence>